<feature type="region of interest" description="Disordered" evidence="5">
    <location>
        <begin position="499"/>
        <end position="531"/>
    </location>
</feature>
<dbReference type="GeneID" id="107228066"/>
<feature type="transmembrane region" description="Helical" evidence="6">
    <location>
        <begin position="233"/>
        <end position="255"/>
    </location>
</feature>
<feature type="transmembrane region" description="Helical" evidence="6">
    <location>
        <begin position="469"/>
        <end position="490"/>
    </location>
</feature>
<gene>
    <name evidence="8" type="primary">LOC107228066</name>
</gene>
<evidence type="ECO:0000313" key="8">
    <source>
        <dbReference type="RefSeq" id="XP_015524901.1"/>
    </source>
</evidence>
<name>A0A6J0CC02_NEOLC</name>
<evidence type="ECO:0000256" key="1">
    <source>
        <dbReference type="ARBA" id="ARBA00004141"/>
    </source>
</evidence>
<evidence type="ECO:0000256" key="4">
    <source>
        <dbReference type="ARBA" id="ARBA00023136"/>
    </source>
</evidence>
<dbReference type="OrthoDB" id="3026777at2759"/>
<keyword evidence="7" id="KW-1185">Reference proteome</keyword>
<dbReference type="PANTHER" id="PTHR23507">
    <property type="entry name" value="ZGC:174356"/>
    <property type="match status" value="1"/>
</dbReference>
<protein>
    <submittedName>
        <fullName evidence="8">Solute carrier family 46 member 3</fullName>
    </submittedName>
</protein>
<proteinExistence type="predicted"/>
<dbReference type="GO" id="GO:0022857">
    <property type="term" value="F:transmembrane transporter activity"/>
    <property type="evidence" value="ECO:0007669"/>
    <property type="project" value="InterPro"/>
</dbReference>
<dbReference type="AlphaFoldDB" id="A0A6J0CC02"/>
<feature type="region of interest" description="Disordered" evidence="5">
    <location>
        <begin position="1"/>
        <end position="20"/>
    </location>
</feature>
<feature type="transmembrane region" description="Helical" evidence="6">
    <location>
        <begin position="378"/>
        <end position="398"/>
    </location>
</feature>
<feature type="transmembrane region" description="Helical" evidence="6">
    <location>
        <begin position="206"/>
        <end position="227"/>
    </location>
</feature>
<dbReference type="InParanoid" id="A0A6J0CC02"/>
<dbReference type="GO" id="GO:0016020">
    <property type="term" value="C:membrane"/>
    <property type="evidence" value="ECO:0007669"/>
    <property type="project" value="UniProtKB-SubCell"/>
</dbReference>
<feature type="transmembrane region" description="Helical" evidence="6">
    <location>
        <begin position="311"/>
        <end position="335"/>
    </location>
</feature>
<dbReference type="SUPFAM" id="SSF103473">
    <property type="entry name" value="MFS general substrate transporter"/>
    <property type="match status" value="1"/>
</dbReference>
<keyword evidence="4 6" id="KW-0472">Membrane</keyword>
<dbReference type="RefSeq" id="XP_015524901.1">
    <property type="nucleotide sequence ID" value="XM_015669415.2"/>
</dbReference>
<feature type="compositionally biased region" description="Basic and acidic residues" evidence="5">
    <location>
        <begin position="1"/>
        <end position="18"/>
    </location>
</feature>
<feature type="transmembrane region" description="Helical" evidence="6">
    <location>
        <begin position="355"/>
        <end position="373"/>
    </location>
</feature>
<sequence>MTMKEVAKKDEAPPEKGAEAVGVPWKSMSLGQKFGYMARNVTVEPMVACYIMPSVLAALATQNLNLEKACRVNLAYPDDVCTALAARNTSAFHEEELAVQKLVAGMQSWKTALQSGLPAVLILFIGAWSDRTGLRKPCMLVPIVGEFLTSISLIICTYWFYELPMEAAGASEALWPALTGGWFAMFMGIFSYIGDVTTVESRTLRIGAVNVFVSLGIPIGMALSGVLYVKIGFYGVFAISTVCYVLSFVYGVVCIKEVPRPPSTSANLQEKKPQPKPTIFASVADFFALRHISETFKVAFKKGANNRQQRVAVLMVIVMVVIGPMHGEMAVMYLFTRYRFNWNEVQFSMFSTYSMLTNLAGTMVSIGVFSHLLKIDDALVGVMSCMSKILASFVYAFASTDWMIYLAPLVEIVNGTSFIAMRSIASKLVPTDELGKVNSLFGVCEALMPLVYGPMYSSVYAATMNTLPGAFFLLGGGLTIPAVILFLWLYTEHRADRKRVEEEKKQDLEKPSEGSEAPRGLDNGAFETERM</sequence>
<dbReference type="CDD" id="cd17386">
    <property type="entry name" value="MFS_SLC46"/>
    <property type="match status" value="1"/>
</dbReference>
<keyword evidence="2 6" id="KW-0812">Transmembrane</keyword>
<feature type="compositionally biased region" description="Basic and acidic residues" evidence="5">
    <location>
        <begin position="499"/>
        <end position="513"/>
    </location>
</feature>
<reference evidence="8" key="1">
    <citation type="submission" date="2025-08" db="UniProtKB">
        <authorList>
            <consortium name="RefSeq"/>
        </authorList>
    </citation>
    <scope>IDENTIFICATION</scope>
    <source>
        <tissue evidence="8">Thorax and Abdomen</tissue>
    </source>
</reference>
<dbReference type="Proteomes" id="UP000829291">
    <property type="component" value="Chromosome 1"/>
</dbReference>
<evidence type="ECO:0000256" key="5">
    <source>
        <dbReference type="SAM" id="MobiDB-lite"/>
    </source>
</evidence>
<evidence type="ECO:0000313" key="7">
    <source>
        <dbReference type="Proteomes" id="UP000829291"/>
    </source>
</evidence>
<dbReference type="Gene3D" id="1.20.1250.20">
    <property type="entry name" value="MFS general substrate transporter like domains"/>
    <property type="match status" value="1"/>
</dbReference>
<accession>A0A6J0CC02</accession>
<comment type="subcellular location">
    <subcellularLocation>
        <location evidence="1">Membrane</location>
        <topology evidence="1">Multi-pass membrane protein</topology>
    </subcellularLocation>
</comment>
<feature type="transmembrane region" description="Helical" evidence="6">
    <location>
        <begin position="404"/>
        <end position="425"/>
    </location>
</feature>
<dbReference type="InterPro" id="IPR036259">
    <property type="entry name" value="MFS_trans_sf"/>
</dbReference>
<dbReference type="PANTHER" id="PTHR23507:SF1">
    <property type="entry name" value="FI18259P1-RELATED"/>
    <property type="match status" value="1"/>
</dbReference>
<feature type="transmembrane region" description="Helical" evidence="6">
    <location>
        <begin position="437"/>
        <end position="457"/>
    </location>
</feature>
<dbReference type="Pfam" id="PF07690">
    <property type="entry name" value="MFS_1"/>
    <property type="match status" value="1"/>
</dbReference>
<organism evidence="8">
    <name type="scientific">Neodiprion lecontei</name>
    <name type="common">Redheaded pine sawfly</name>
    <dbReference type="NCBI Taxonomy" id="441921"/>
    <lineage>
        <taxon>Eukaryota</taxon>
        <taxon>Metazoa</taxon>
        <taxon>Ecdysozoa</taxon>
        <taxon>Arthropoda</taxon>
        <taxon>Hexapoda</taxon>
        <taxon>Insecta</taxon>
        <taxon>Pterygota</taxon>
        <taxon>Neoptera</taxon>
        <taxon>Endopterygota</taxon>
        <taxon>Hymenoptera</taxon>
        <taxon>Tenthredinoidea</taxon>
        <taxon>Diprionidae</taxon>
        <taxon>Diprioninae</taxon>
        <taxon>Neodiprion</taxon>
    </lineage>
</organism>
<dbReference type="InterPro" id="IPR011701">
    <property type="entry name" value="MFS"/>
</dbReference>
<evidence type="ECO:0000256" key="3">
    <source>
        <dbReference type="ARBA" id="ARBA00022989"/>
    </source>
</evidence>
<dbReference type="KEGG" id="nlo:107228066"/>
<evidence type="ECO:0000256" key="6">
    <source>
        <dbReference type="SAM" id="Phobius"/>
    </source>
</evidence>
<evidence type="ECO:0000256" key="2">
    <source>
        <dbReference type="ARBA" id="ARBA00022692"/>
    </source>
</evidence>
<dbReference type="FunCoup" id="A0A6J0CC02">
    <property type="interactions" value="24"/>
</dbReference>
<feature type="transmembrane region" description="Helical" evidence="6">
    <location>
        <begin position="173"/>
        <end position="194"/>
    </location>
</feature>
<keyword evidence="3 6" id="KW-1133">Transmembrane helix</keyword>
<feature type="transmembrane region" description="Helical" evidence="6">
    <location>
        <begin position="140"/>
        <end position="161"/>
    </location>
</feature>